<proteinExistence type="predicted"/>
<dbReference type="EMBL" id="AATQ01000001">
    <property type="protein sequence ID" value="EAU48616.1"/>
    <property type="molecule type" value="Genomic_DNA"/>
</dbReference>
<dbReference type="AlphaFoldDB" id="Q0FWD6"/>
<accession>Q0FWD6</accession>
<name>Q0FWD6_SALBH</name>
<protein>
    <submittedName>
        <fullName evidence="1">Uncharacterized protein</fullName>
    </submittedName>
</protein>
<evidence type="ECO:0000313" key="1">
    <source>
        <dbReference type="EMBL" id="EAU48616.1"/>
    </source>
</evidence>
<dbReference type="HOGENOM" id="CLU_3404738_0_0_5"/>
<sequence length="30" mass="3422">MEDKFDEDALTELLIANIYDSLDPESYGVD</sequence>
<reference evidence="1 2" key="1">
    <citation type="journal article" date="2010" name="J. Bacteriol.">
        <title>Genome sequences of Pelagibaca bermudensis HTCC2601T and Maritimibacter alkaliphilus HTCC2654T, the type strains of two marine Roseobacter genera.</title>
        <authorList>
            <person name="Thrash J.C."/>
            <person name="Cho J.C."/>
            <person name="Ferriera S."/>
            <person name="Johnson J."/>
            <person name="Vergin K.L."/>
            <person name="Giovannoni S.J."/>
        </authorList>
    </citation>
    <scope>NUCLEOTIDE SEQUENCE [LARGE SCALE GENOMIC DNA]</scope>
    <source>
        <strain evidence="2">DSM 26914 / JCM 13377 / KCTC 12554 / HTCC2601</strain>
    </source>
</reference>
<comment type="caution">
    <text evidence="1">The sequence shown here is derived from an EMBL/GenBank/DDBJ whole genome shotgun (WGS) entry which is preliminary data.</text>
</comment>
<evidence type="ECO:0000313" key="2">
    <source>
        <dbReference type="Proteomes" id="UP000006230"/>
    </source>
</evidence>
<dbReference type="Proteomes" id="UP000006230">
    <property type="component" value="Unassembled WGS sequence"/>
</dbReference>
<organism evidence="1 2">
    <name type="scientific">Salipiger bermudensis (strain DSM 26914 / JCM 13377 / KCTC 12554 / HTCC2601)</name>
    <name type="common">Pelagibaca bermudensis</name>
    <dbReference type="NCBI Taxonomy" id="314265"/>
    <lineage>
        <taxon>Bacteria</taxon>
        <taxon>Pseudomonadati</taxon>
        <taxon>Pseudomonadota</taxon>
        <taxon>Alphaproteobacteria</taxon>
        <taxon>Rhodobacterales</taxon>
        <taxon>Roseobacteraceae</taxon>
        <taxon>Salipiger</taxon>
    </lineage>
</organism>
<gene>
    <name evidence="1" type="ORF">R2601_03548</name>
</gene>
<dbReference type="STRING" id="314265.R2601_03548"/>
<keyword evidence="2" id="KW-1185">Reference proteome</keyword>